<evidence type="ECO:0000313" key="1">
    <source>
        <dbReference type="EMBL" id="NIH53486.1"/>
    </source>
</evidence>
<name>A0A7X5R0S7_9MICO</name>
<reference evidence="1 2" key="1">
    <citation type="submission" date="2020-02" db="EMBL/GenBank/DDBJ databases">
        <title>Sequencing the genomes of 1000 actinobacteria strains.</title>
        <authorList>
            <person name="Klenk H.-P."/>
        </authorList>
    </citation>
    <scope>NUCLEOTIDE SEQUENCE [LARGE SCALE GENOMIC DNA]</scope>
    <source>
        <strain evidence="1 2">DSM 27960</strain>
    </source>
</reference>
<proteinExistence type="predicted"/>
<dbReference type="PANTHER" id="PTHR30528:SF0">
    <property type="entry name" value="CYTOPLASMIC PROTEIN"/>
    <property type="match status" value="1"/>
</dbReference>
<keyword evidence="2" id="KW-1185">Reference proteome</keyword>
<dbReference type="AlphaFoldDB" id="A0A7X5R0S7"/>
<protein>
    <recommendedName>
        <fullName evidence="3">Winged helix-turn-helix domain-containing protein</fullName>
    </recommendedName>
</protein>
<dbReference type="EMBL" id="JAAMOX010000001">
    <property type="protein sequence ID" value="NIH53486.1"/>
    <property type="molecule type" value="Genomic_DNA"/>
</dbReference>
<organism evidence="1 2">
    <name type="scientific">Lysinibacter cavernae</name>
    <dbReference type="NCBI Taxonomy" id="1640652"/>
    <lineage>
        <taxon>Bacteria</taxon>
        <taxon>Bacillati</taxon>
        <taxon>Actinomycetota</taxon>
        <taxon>Actinomycetes</taxon>
        <taxon>Micrococcales</taxon>
        <taxon>Microbacteriaceae</taxon>
        <taxon>Lysinibacter</taxon>
    </lineage>
</organism>
<dbReference type="Proteomes" id="UP000541033">
    <property type="component" value="Unassembled WGS sequence"/>
</dbReference>
<accession>A0A7X5R0S7</accession>
<evidence type="ECO:0000313" key="2">
    <source>
        <dbReference type="Proteomes" id="UP000541033"/>
    </source>
</evidence>
<dbReference type="InterPro" id="IPR009351">
    <property type="entry name" value="AlkZ-like"/>
</dbReference>
<dbReference type="RefSeq" id="WP_167149130.1">
    <property type="nucleotide sequence ID" value="NZ_JAAMOX010000001.1"/>
</dbReference>
<gene>
    <name evidence="1" type="ORF">FHX76_001354</name>
</gene>
<sequence>MTDSLSLAQARRIALEAQQLAKPVTLTQPAPRARPAATTRKLNTTLSKLHLLQIDSVNVFERSHYLPILARQGAYDRAAADQLLLTGGPYVEYWAHEAAIIPQQSWPLFRWRMNERHQKDTSEAGKWAADHQHVIERVRQDLASRGPSLVREIEGDVKRAPGGWWEWSDVKRAVEFLFGWGEVTAAGRQRFERRYALTEQVLPAEIIDRHVARPDAIRQLAELGARAHGVGTAHDIADYFRLPLAETKTAINELQDEGILQPVTVERWVDTAGRQLPAWRHRDATLPRAATGAALLSPFDPVVWFRPRAERLFNFHYRIEIYTPEPKRVFGYYSLPVLVGDQLVGRVDLKNDRKAGVLRVQSAWQEPGAPADTGERVYALLEAAAAWQDNERIEVTGKGNLRLPGH</sequence>
<dbReference type="Pfam" id="PF06224">
    <property type="entry name" value="AlkZ-like"/>
    <property type="match status" value="1"/>
</dbReference>
<evidence type="ECO:0008006" key="3">
    <source>
        <dbReference type="Google" id="ProtNLM"/>
    </source>
</evidence>
<comment type="caution">
    <text evidence="1">The sequence shown here is derived from an EMBL/GenBank/DDBJ whole genome shotgun (WGS) entry which is preliminary data.</text>
</comment>
<dbReference type="PANTHER" id="PTHR30528">
    <property type="entry name" value="CYTOPLASMIC PROTEIN"/>
    <property type="match status" value="1"/>
</dbReference>